<dbReference type="Proteomes" id="UP000184389">
    <property type="component" value="Unassembled WGS sequence"/>
</dbReference>
<evidence type="ECO:0000259" key="2">
    <source>
        <dbReference type="Pfam" id="PF07670"/>
    </source>
</evidence>
<evidence type="ECO:0000313" key="3">
    <source>
        <dbReference type="EMBL" id="SHI19434.1"/>
    </source>
</evidence>
<evidence type="ECO:0000313" key="4">
    <source>
        <dbReference type="Proteomes" id="UP000184389"/>
    </source>
</evidence>
<protein>
    <submittedName>
        <fullName evidence="3">Nucleoside recognition</fullName>
    </submittedName>
</protein>
<keyword evidence="1" id="KW-1133">Transmembrane helix</keyword>
<gene>
    <name evidence="3" type="ORF">SAMN02745180_02754</name>
</gene>
<organism evidence="3 4">
    <name type="scientific">Sporanaerobacter acetigenes DSM 13106</name>
    <dbReference type="NCBI Taxonomy" id="1123281"/>
    <lineage>
        <taxon>Bacteria</taxon>
        <taxon>Bacillati</taxon>
        <taxon>Bacillota</taxon>
        <taxon>Tissierellia</taxon>
        <taxon>Tissierellales</taxon>
        <taxon>Sporanaerobacteraceae</taxon>
        <taxon>Sporanaerobacter</taxon>
    </lineage>
</organism>
<evidence type="ECO:0000256" key="1">
    <source>
        <dbReference type="SAM" id="Phobius"/>
    </source>
</evidence>
<feature type="transmembrane region" description="Helical" evidence="1">
    <location>
        <begin position="122"/>
        <end position="143"/>
    </location>
</feature>
<feature type="domain" description="Nucleoside transporter/FeoB GTPase Gate" evidence="2">
    <location>
        <begin position="20"/>
        <end position="107"/>
    </location>
</feature>
<dbReference type="OrthoDB" id="9779080at2"/>
<reference evidence="3 4" key="1">
    <citation type="submission" date="2016-11" db="EMBL/GenBank/DDBJ databases">
        <authorList>
            <person name="Jaros S."/>
            <person name="Januszkiewicz K."/>
            <person name="Wedrychowicz H."/>
        </authorList>
    </citation>
    <scope>NUCLEOTIDE SEQUENCE [LARGE SCALE GENOMIC DNA]</scope>
    <source>
        <strain evidence="3 4">DSM 13106</strain>
    </source>
</reference>
<feature type="transmembrane region" description="Helical" evidence="1">
    <location>
        <begin position="94"/>
        <end position="116"/>
    </location>
</feature>
<keyword evidence="4" id="KW-1185">Reference proteome</keyword>
<accession>A0A1M5Z5L0</accession>
<dbReference type="RefSeq" id="WP_072745358.1">
    <property type="nucleotide sequence ID" value="NZ_FQXR01000021.1"/>
</dbReference>
<sequence length="158" mass="17430">MDFVGFLKESTFGSLNSIFDMAKIVIPLMIVMEMLKDLNILDKISDFFKPVAKFFGISSESTFPLVIGLIFGLAYGAGVIIESAKENNLSKKDLYVLIIFLIACHSVFEDTLLFVAMGANGFLLLSLRIGIAIVISFMASKILDKININKSKLPEHIS</sequence>
<keyword evidence="1" id="KW-0472">Membrane</keyword>
<dbReference type="EMBL" id="FQXR01000021">
    <property type="protein sequence ID" value="SHI19434.1"/>
    <property type="molecule type" value="Genomic_DNA"/>
</dbReference>
<feature type="transmembrane region" description="Helical" evidence="1">
    <location>
        <begin position="63"/>
        <end position="82"/>
    </location>
</feature>
<dbReference type="Pfam" id="PF07670">
    <property type="entry name" value="Gate"/>
    <property type="match status" value="1"/>
</dbReference>
<feature type="transmembrane region" description="Helical" evidence="1">
    <location>
        <begin position="12"/>
        <end position="32"/>
    </location>
</feature>
<name>A0A1M5Z5L0_9FIRM</name>
<dbReference type="AlphaFoldDB" id="A0A1M5Z5L0"/>
<keyword evidence="1" id="KW-0812">Transmembrane</keyword>
<dbReference type="STRING" id="1123281.SAMN02745180_02754"/>
<proteinExistence type="predicted"/>
<dbReference type="InterPro" id="IPR011642">
    <property type="entry name" value="Gate_dom"/>
</dbReference>